<dbReference type="Proteomes" id="UP001172457">
    <property type="component" value="Chromosome 4"/>
</dbReference>
<keyword evidence="1" id="KW-1133">Transmembrane helix</keyword>
<keyword evidence="1" id="KW-0472">Membrane</keyword>
<evidence type="ECO:0000313" key="3">
    <source>
        <dbReference type="Proteomes" id="UP001172457"/>
    </source>
</evidence>
<dbReference type="PANTHER" id="PTHR15140">
    <property type="entry name" value="TUBULIN-SPECIFIC CHAPERONE E"/>
    <property type="match status" value="1"/>
</dbReference>
<sequence>MALPVHLRYLAIWCSHFPPSICNLWSLQTLVLKTSFDRTELPANISDLVNLRHLWRNKVLFIPTINKPMHLQLISNLVLGLGVHNLHKCFPSIKKIEYTLVPTNKEIHFELLPYLTTFKLRVDYIRKNMNLWLPNSELNFRQNHIWFPTTLKKLTLVWCDLPWSDMSIIQSLPNLEVLKLKYNAFMGAQWDAREQLFPQLKFLRLEELNIKLWDAYSTSFPCLKGLSIRNCHALEEIPLDIGDIATLELIETRGMLNYNAMESVKRIQKEQHDEGNTDLKITINGLELSICLSGQPSSYNSASDTDGSMEAEETIFAGKRVSIGSGYPPLDGTASEPPVLEPEPMWVAPVLVPKIRNRSRPVPNETGAKMEKEMWGRIRRGGRIRGVKRGRKKEDMFLALISENSSERKSESLASENHVYHLKTAAAVFATVVVVSVAVSASVIVSVAVAVVSSSHRRLPLTVAAPPPSPLTVAVSATVAIVSSSRRRLSPSLPLGRRLLSLGHRLHSTIR</sequence>
<dbReference type="SUPFAM" id="SSF52058">
    <property type="entry name" value="L domain-like"/>
    <property type="match status" value="1"/>
</dbReference>
<organism evidence="2 3">
    <name type="scientific">Centaurea solstitialis</name>
    <name type="common">yellow star-thistle</name>
    <dbReference type="NCBI Taxonomy" id="347529"/>
    <lineage>
        <taxon>Eukaryota</taxon>
        <taxon>Viridiplantae</taxon>
        <taxon>Streptophyta</taxon>
        <taxon>Embryophyta</taxon>
        <taxon>Tracheophyta</taxon>
        <taxon>Spermatophyta</taxon>
        <taxon>Magnoliopsida</taxon>
        <taxon>eudicotyledons</taxon>
        <taxon>Gunneridae</taxon>
        <taxon>Pentapetalae</taxon>
        <taxon>asterids</taxon>
        <taxon>campanulids</taxon>
        <taxon>Asterales</taxon>
        <taxon>Asteraceae</taxon>
        <taxon>Carduoideae</taxon>
        <taxon>Cardueae</taxon>
        <taxon>Centaureinae</taxon>
        <taxon>Centaurea</taxon>
    </lineage>
</organism>
<evidence type="ECO:0000313" key="2">
    <source>
        <dbReference type="EMBL" id="KAJ9552128.1"/>
    </source>
</evidence>
<feature type="transmembrane region" description="Helical" evidence="1">
    <location>
        <begin position="425"/>
        <end position="452"/>
    </location>
</feature>
<name>A0AA38TKF5_9ASTR</name>
<protein>
    <submittedName>
        <fullName evidence="2">Uncharacterized protein</fullName>
    </submittedName>
</protein>
<comment type="caution">
    <text evidence="2">The sequence shown here is derived from an EMBL/GenBank/DDBJ whole genome shotgun (WGS) entry which is preliminary data.</text>
</comment>
<keyword evidence="3" id="KW-1185">Reference proteome</keyword>
<gene>
    <name evidence="2" type="ORF">OSB04_016173</name>
</gene>
<dbReference type="PANTHER" id="PTHR15140:SF37">
    <property type="entry name" value="UBIQUITIN-LIKE DOMAIN-CONTAINING PROTEIN"/>
    <property type="match status" value="1"/>
</dbReference>
<reference evidence="2" key="1">
    <citation type="submission" date="2023-03" db="EMBL/GenBank/DDBJ databases">
        <title>Chromosome-scale reference genome and RAD-based genetic map of yellow starthistle (Centaurea solstitialis) reveal putative structural variation and QTLs associated with invader traits.</title>
        <authorList>
            <person name="Reatini B."/>
            <person name="Cang F.A."/>
            <person name="Jiang Q."/>
            <person name="Mckibben M.T.W."/>
            <person name="Barker M.S."/>
            <person name="Rieseberg L.H."/>
            <person name="Dlugosch K.M."/>
        </authorList>
    </citation>
    <scope>NUCLEOTIDE SEQUENCE</scope>
    <source>
        <strain evidence="2">CAN-66</strain>
        <tissue evidence="2">Leaf</tissue>
    </source>
</reference>
<dbReference type="AlphaFoldDB" id="A0AA38TKF5"/>
<keyword evidence="1" id="KW-0812">Transmembrane</keyword>
<dbReference type="Gene3D" id="3.80.10.10">
    <property type="entry name" value="Ribonuclease Inhibitor"/>
    <property type="match status" value="1"/>
</dbReference>
<dbReference type="InterPro" id="IPR032675">
    <property type="entry name" value="LRR_dom_sf"/>
</dbReference>
<evidence type="ECO:0000256" key="1">
    <source>
        <dbReference type="SAM" id="Phobius"/>
    </source>
</evidence>
<proteinExistence type="predicted"/>
<accession>A0AA38TKF5</accession>
<dbReference type="EMBL" id="JARYMX010000004">
    <property type="protein sequence ID" value="KAJ9552128.1"/>
    <property type="molecule type" value="Genomic_DNA"/>
</dbReference>